<evidence type="ECO:0000313" key="2">
    <source>
        <dbReference type="Proteomes" id="UP000789570"/>
    </source>
</evidence>
<reference evidence="1" key="1">
    <citation type="submission" date="2021-06" db="EMBL/GenBank/DDBJ databases">
        <authorList>
            <person name="Kallberg Y."/>
            <person name="Tangrot J."/>
            <person name="Rosling A."/>
        </authorList>
    </citation>
    <scope>NUCLEOTIDE SEQUENCE</scope>
    <source>
        <strain evidence="1">UK204</strain>
    </source>
</reference>
<keyword evidence="2" id="KW-1185">Reference proteome</keyword>
<dbReference type="OrthoDB" id="2437791at2759"/>
<feature type="non-terminal residue" evidence="1">
    <location>
        <position position="1"/>
    </location>
</feature>
<comment type="caution">
    <text evidence="1">The sequence shown here is derived from an EMBL/GenBank/DDBJ whole genome shotgun (WGS) entry which is preliminary data.</text>
</comment>
<organism evidence="1 2">
    <name type="scientific">Funneliformis caledonium</name>
    <dbReference type="NCBI Taxonomy" id="1117310"/>
    <lineage>
        <taxon>Eukaryota</taxon>
        <taxon>Fungi</taxon>
        <taxon>Fungi incertae sedis</taxon>
        <taxon>Mucoromycota</taxon>
        <taxon>Glomeromycotina</taxon>
        <taxon>Glomeromycetes</taxon>
        <taxon>Glomerales</taxon>
        <taxon>Glomeraceae</taxon>
        <taxon>Funneliformis</taxon>
    </lineage>
</organism>
<dbReference type="EMBL" id="CAJVPQ010004408">
    <property type="protein sequence ID" value="CAG8650756.1"/>
    <property type="molecule type" value="Genomic_DNA"/>
</dbReference>
<name>A0A9N9DSL1_9GLOM</name>
<protein>
    <submittedName>
        <fullName evidence="1">16947_t:CDS:1</fullName>
    </submittedName>
</protein>
<dbReference type="AlphaFoldDB" id="A0A9N9DSL1"/>
<accession>A0A9N9DSL1</accession>
<proteinExistence type="predicted"/>
<dbReference type="Proteomes" id="UP000789570">
    <property type="component" value="Unassembled WGS sequence"/>
</dbReference>
<gene>
    <name evidence="1" type="ORF">FCALED_LOCUS11051</name>
</gene>
<evidence type="ECO:0000313" key="1">
    <source>
        <dbReference type="EMBL" id="CAG8650756.1"/>
    </source>
</evidence>
<sequence length="151" mass="17196">NAKLIGGYNPLDWQSTEYWGATLDSFIFSFTNQENIDSGYIARIRKNFSKFAIYNRIDVGPAFGGGWNLGIQSNIMSKCNGYTYPGVDTIFAEKNNIKKILLDYEVFQERILRTSINFRSKASIISTMTLTFDSQSAAIRHRPNTNYAYES</sequence>